<dbReference type="EMBL" id="JACHXS010000009">
    <property type="protein sequence ID" value="MBB3223457.1"/>
    <property type="molecule type" value="Genomic_DNA"/>
</dbReference>
<keyword evidence="3" id="KW-0479">Metal-binding</keyword>
<reference evidence="5 6" key="1">
    <citation type="submission" date="2020-08" db="EMBL/GenBank/DDBJ databases">
        <title>Genomic Encyclopedia of Type Strains, Phase III (KMG-III): the genomes of soil and plant-associated and newly described type strains.</title>
        <authorList>
            <person name="Whitman W."/>
        </authorList>
    </citation>
    <scope>NUCLEOTIDE SEQUENCE [LARGE SCALE GENOMIC DNA]</scope>
    <source>
        <strain evidence="5 6">CECT 7753</strain>
    </source>
</reference>
<evidence type="ECO:0000256" key="3">
    <source>
        <dbReference type="PIRSR" id="PIRSR605502-1"/>
    </source>
</evidence>
<evidence type="ECO:0000313" key="6">
    <source>
        <dbReference type="Proteomes" id="UP000584325"/>
    </source>
</evidence>
<feature type="binding site" evidence="3">
    <location>
        <position position="554"/>
    </location>
    <ligand>
        <name>Mg(2+)</name>
        <dbReference type="ChEBI" id="CHEBI:18420"/>
        <label>1</label>
    </ligand>
</feature>
<dbReference type="InterPro" id="IPR036705">
    <property type="entry name" value="Ribosyl_crysJ1_sf"/>
</dbReference>
<comment type="similarity">
    <text evidence="1">Belongs to the ADP-ribosylglycohydrolase family.</text>
</comment>
<keyword evidence="3" id="KW-0460">Magnesium</keyword>
<dbReference type="InterPro" id="IPR050792">
    <property type="entry name" value="ADP-ribosylglycohydrolase"/>
</dbReference>
<dbReference type="GO" id="GO:0016787">
    <property type="term" value="F:hydrolase activity"/>
    <property type="evidence" value="ECO:0007669"/>
    <property type="project" value="UniProtKB-KW"/>
</dbReference>
<organism evidence="5 6">
    <name type="scientific">Pseudoduganella umbonata</name>
    <dbReference type="NCBI Taxonomy" id="864828"/>
    <lineage>
        <taxon>Bacteria</taxon>
        <taxon>Pseudomonadati</taxon>
        <taxon>Pseudomonadota</taxon>
        <taxon>Betaproteobacteria</taxon>
        <taxon>Burkholderiales</taxon>
        <taxon>Oxalobacteraceae</taxon>
        <taxon>Telluria group</taxon>
        <taxon>Pseudoduganella</taxon>
    </lineage>
</organism>
<comment type="cofactor">
    <cofactor evidence="3">
        <name>Mg(2+)</name>
        <dbReference type="ChEBI" id="CHEBI:18420"/>
    </cofactor>
    <text evidence="3">Binds 2 magnesium ions per subunit.</text>
</comment>
<feature type="region of interest" description="Disordered" evidence="4">
    <location>
        <begin position="235"/>
        <end position="257"/>
    </location>
</feature>
<dbReference type="Gene3D" id="1.10.4080.10">
    <property type="entry name" value="ADP-ribosylation/Crystallin J1"/>
    <property type="match status" value="1"/>
</dbReference>
<gene>
    <name evidence="5" type="ORF">FHS02_004303</name>
</gene>
<sequence>MHDQGEFCLDAQTLAQYGLPDIVYPIASTSIEVAVQQNGVLPLAEMLYGLQQSRADGKADWQQTEPAASRLAELLSSADYSAIMAVSGEKWWLELGPVDLGSRFVTVQRGDFLLAAVAPRKDGRLRVAVFRPLDAKSIGYLIGLAQVPDSENGVFMRESNWQYALDSSAGFGNFYAADRGEAYLSYWEKGLGISSDGSEVAAWRAQANLNSRPASCVVAELTTWALLTHAQSEAVQQSAKAEEPSPKTGRRGKRQQRGTVRGRFLGCLLGGAVGDALGAPVEFMKRTEILQRFGPDGITQYAPAYGGLGKITDDTQMTLFTAEGLIRGWVRGCLKGTTTYAGVTAHAYLRWLLTQGERPACDISFGVDEPGWLIQQRELYSRRAPGNTCLSALRSMQRLGDAAHNNSKGCGGVMRVAPAGLFAWRLGQQETPEEAFNLGTELAALTHGHPTGALTGGVLAVLILALTDGVSLPEAIDASKAILRQKSGHEETLWCIELAERLAVSGERHEAAIAQIGQGWIAEEALGISIYCALVARNFRHGVVLAVNHDGDSDSTGAIVGNLLGTMHGLKAIPSEWLESLELRDVITALAEDLYAFKDWKIDKYSENLELKQKIWKKYPGC</sequence>
<evidence type="ECO:0000313" key="5">
    <source>
        <dbReference type="EMBL" id="MBB3223457.1"/>
    </source>
</evidence>
<dbReference type="SUPFAM" id="SSF101478">
    <property type="entry name" value="ADP-ribosylglycohydrolase"/>
    <property type="match status" value="1"/>
</dbReference>
<dbReference type="AlphaFoldDB" id="A0A7W5EDQ7"/>
<feature type="binding site" evidence="3">
    <location>
        <position position="314"/>
    </location>
    <ligand>
        <name>Mg(2+)</name>
        <dbReference type="ChEBI" id="CHEBI:18420"/>
        <label>1</label>
    </ligand>
</feature>
<comment type="caution">
    <text evidence="5">The sequence shown here is derived from an EMBL/GenBank/DDBJ whole genome shotgun (WGS) entry which is preliminary data.</text>
</comment>
<keyword evidence="2 5" id="KW-0378">Hydrolase</keyword>
<evidence type="ECO:0000256" key="1">
    <source>
        <dbReference type="ARBA" id="ARBA00010702"/>
    </source>
</evidence>
<evidence type="ECO:0000256" key="4">
    <source>
        <dbReference type="SAM" id="MobiDB-lite"/>
    </source>
</evidence>
<dbReference type="PANTHER" id="PTHR16222:SF24">
    <property type="entry name" value="ADP-RIBOSYLHYDROLASE ARH3"/>
    <property type="match status" value="1"/>
</dbReference>
<accession>A0A7W5EDQ7</accession>
<dbReference type="GO" id="GO:0046872">
    <property type="term" value="F:metal ion binding"/>
    <property type="evidence" value="ECO:0007669"/>
    <property type="project" value="UniProtKB-KW"/>
</dbReference>
<protein>
    <submittedName>
        <fullName evidence="5">ADP-ribosylglycohydrolase</fullName>
    </submittedName>
</protein>
<evidence type="ECO:0000256" key="2">
    <source>
        <dbReference type="ARBA" id="ARBA00022801"/>
    </source>
</evidence>
<dbReference type="PANTHER" id="PTHR16222">
    <property type="entry name" value="ADP-RIBOSYLGLYCOHYDROLASE"/>
    <property type="match status" value="1"/>
</dbReference>
<name>A0A7W5EDQ7_9BURK</name>
<dbReference type="InterPro" id="IPR005502">
    <property type="entry name" value="Ribosyl_crysJ1"/>
</dbReference>
<proteinExistence type="inferred from homology"/>
<dbReference type="Proteomes" id="UP000584325">
    <property type="component" value="Unassembled WGS sequence"/>
</dbReference>
<feature type="binding site" evidence="3">
    <location>
        <position position="552"/>
    </location>
    <ligand>
        <name>Mg(2+)</name>
        <dbReference type="ChEBI" id="CHEBI:18420"/>
        <label>1</label>
    </ligand>
</feature>
<dbReference type="Pfam" id="PF03747">
    <property type="entry name" value="ADP_ribosyl_GH"/>
    <property type="match status" value="1"/>
</dbReference>
<feature type="binding site" evidence="3">
    <location>
        <position position="313"/>
    </location>
    <ligand>
        <name>Mg(2+)</name>
        <dbReference type="ChEBI" id="CHEBI:18420"/>
        <label>1</label>
    </ligand>
</feature>
<dbReference type="RefSeq" id="WP_229422376.1">
    <property type="nucleotide sequence ID" value="NZ_CP040017.1"/>
</dbReference>
<feature type="binding site" evidence="3">
    <location>
        <position position="555"/>
    </location>
    <ligand>
        <name>Mg(2+)</name>
        <dbReference type="ChEBI" id="CHEBI:18420"/>
        <label>1</label>
    </ligand>
</feature>
<feature type="binding site" evidence="3">
    <location>
        <position position="312"/>
    </location>
    <ligand>
        <name>Mg(2+)</name>
        <dbReference type="ChEBI" id="CHEBI:18420"/>
        <label>1</label>
    </ligand>
</feature>